<organism evidence="10 11">
    <name type="scientific">Gloeothece verrucosa (strain PCC 7822)</name>
    <name type="common">Cyanothece sp. (strain PCC 7822)</name>
    <dbReference type="NCBI Taxonomy" id="497965"/>
    <lineage>
        <taxon>Bacteria</taxon>
        <taxon>Bacillati</taxon>
        <taxon>Cyanobacteriota</taxon>
        <taxon>Cyanophyceae</taxon>
        <taxon>Oscillatoriophycideae</taxon>
        <taxon>Chroococcales</taxon>
        <taxon>Aphanothecaceae</taxon>
        <taxon>Gloeothece</taxon>
        <taxon>Gloeothece verrucosa</taxon>
    </lineage>
</organism>
<feature type="transmembrane region" description="Helical" evidence="8">
    <location>
        <begin position="132"/>
        <end position="150"/>
    </location>
</feature>
<dbReference type="Pfam" id="PF13231">
    <property type="entry name" value="PMT_2"/>
    <property type="match status" value="1"/>
</dbReference>
<keyword evidence="7 8" id="KW-0472">Membrane</keyword>
<evidence type="ECO:0000256" key="7">
    <source>
        <dbReference type="ARBA" id="ARBA00023136"/>
    </source>
</evidence>
<dbReference type="PANTHER" id="PTHR33908">
    <property type="entry name" value="MANNOSYLTRANSFERASE YKCB-RELATED"/>
    <property type="match status" value="1"/>
</dbReference>
<evidence type="ECO:0000256" key="6">
    <source>
        <dbReference type="ARBA" id="ARBA00022989"/>
    </source>
</evidence>
<sequence length="571" mass="65452">MNRQTFTWGRSGNQLRTEEQWTQFLCLVGLFLAAMVLLTLNLGNLPLRDWDEGTVAQVAREIWQNSLHDSRWLFPTLWGEPYLNKPPLVHDLMALSFAVGGVNEWTARLPGAFLTACSVPLLYLLGREIFPCRLPSLFAALIYLTLLPVIRHGRLAMLDGAVLCFEILMIGCALRSRRDLRWSLGAGLGFALICLTKGIMGLLLAGITLAFLAWDTPRLLTSGYFWSGWLLGSLPAVAWYAAQGLHYGNQFLFSLMDQQVERIGTSLDNHQEPFWYYLGEILKYSWPWLLFSFYGLRLAWNERSYSWAKLVLVWSGAYFAIISLMATKLPWYIMPIYPALALAGGAILAEVRNSPRSRPYPRSWMILLGLSTVVMAVIFLSLYYGLIHWAQPPHASLWLILISLILTFAVTSILMARRSEEFISILFWGMYVSMLVFCSSPYWIWELNEAYPVKPVAQMIQKLDLPPQQFVYTSFPYERPSLNFYSERRIIPVDANNLVEHWQKNPLREGKQVYLLDRKTWQTFQKELQPLAHQVTLASRQKLAPSGDWYLITLKLNPSHPPHPKPQATHS</sequence>
<dbReference type="PANTHER" id="PTHR33908:SF3">
    <property type="entry name" value="UNDECAPRENYL PHOSPHATE-ALPHA-4-AMINO-4-DEOXY-L-ARABINOSE ARABINOSYL TRANSFERASE"/>
    <property type="match status" value="1"/>
</dbReference>
<feature type="transmembrane region" description="Helical" evidence="8">
    <location>
        <begin position="307"/>
        <end position="326"/>
    </location>
</feature>
<dbReference type="GO" id="GO:0010041">
    <property type="term" value="P:response to iron(III) ion"/>
    <property type="evidence" value="ECO:0007669"/>
    <property type="project" value="TreeGrafter"/>
</dbReference>
<evidence type="ECO:0000313" key="10">
    <source>
        <dbReference type="EMBL" id="ADN14805.1"/>
    </source>
</evidence>
<dbReference type="EMBL" id="CP002198">
    <property type="protein sequence ID" value="ADN14805.1"/>
    <property type="molecule type" value="Genomic_DNA"/>
</dbReference>
<dbReference type="HOGENOM" id="CLU_019200_4_0_3"/>
<dbReference type="Proteomes" id="UP000008206">
    <property type="component" value="Chromosome"/>
</dbReference>
<keyword evidence="11" id="KW-1185">Reference proteome</keyword>
<feature type="transmembrane region" description="Helical" evidence="8">
    <location>
        <begin position="224"/>
        <end position="242"/>
    </location>
</feature>
<accession>E0U6P6</accession>
<comment type="subcellular location">
    <subcellularLocation>
        <location evidence="1">Cell membrane</location>
        <topology evidence="1">Multi-pass membrane protein</topology>
    </subcellularLocation>
</comment>
<keyword evidence="4 10" id="KW-0808">Transferase</keyword>
<dbReference type="AlphaFoldDB" id="E0U6P6"/>
<dbReference type="GO" id="GO:0005886">
    <property type="term" value="C:plasma membrane"/>
    <property type="evidence" value="ECO:0007669"/>
    <property type="project" value="UniProtKB-SubCell"/>
</dbReference>
<evidence type="ECO:0000259" key="9">
    <source>
        <dbReference type="Pfam" id="PF13231"/>
    </source>
</evidence>
<keyword evidence="2" id="KW-1003">Cell membrane</keyword>
<feature type="transmembrane region" description="Helical" evidence="8">
    <location>
        <begin position="21"/>
        <end position="40"/>
    </location>
</feature>
<feature type="transmembrane region" description="Helical" evidence="8">
    <location>
        <begin position="422"/>
        <end position="445"/>
    </location>
</feature>
<feature type="transmembrane region" description="Helical" evidence="8">
    <location>
        <begin position="156"/>
        <end position="174"/>
    </location>
</feature>
<feature type="transmembrane region" description="Helical" evidence="8">
    <location>
        <begin position="186"/>
        <end position="212"/>
    </location>
</feature>
<feature type="transmembrane region" description="Helical" evidence="8">
    <location>
        <begin position="105"/>
        <end position="125"/>
    </location>
</feature>
<reference evidence="11" key="1">
    <citation type="journal article" date="2011" name="MBio">
        <title>Novel metabolic attributes of the genus Cyanothece, comprising a group of unicellular nitrogen-fixing Cyanobacteria.</title>
        <authorList>
            <person name="Bandyopadhyay A."/>
            <person name="Elvitigala T."/>
            <person name="Welsh E."/>
            <person name="Stockel J."/>
            <person name="Liberton M."/>
            <person name="Min H."/>
            <person name="Sherman L.A."/>
            <person name="Pakrasi H.B."/>
        </authorList>
    </citation>
    <scope>NUCLEOTIDE SEQUENCE [LARGE SCALE GENOMIC DNA]</scope>
    <source>
        <strain evidence="11">PCC 7822</strain>
    </source>
</reference>
<feature type="transmembrane region" description="Helical" evidence="8">
    <location>
        <begin position="332"/>
        <end position="351"/>
    </location>
</feature>
<dbReference type="GO" id="GO:0009103">
    <property type="term" value="P:lipopolysaccharide biosynthetic process"/>
    <property type="evidence" value="ECO:0007669"/>
    <property type="project" value="UniProtKB-ARBA"/>
</dbReference>
<dbReference type="GO" id="GO:0016763">
    <property type="term" value="F:pentosyltransferase activity"/>
    <property type="evidence" value="ECO:0007669"/>
    <property type="project" value="TreeGrafter"/>
</dbReference>
<protein>
    <submittedName>
        <fullName evidence="10">Glycosyl transferase family 39</fullName>
    </submittedName>
</protein>
<dbReference type="RefSeq" id="WP_013322910.1">
    <property type="nucleotide sequence ID" value="NC_014501.1"/>
</dbReference>
<dbReference type="KEGG" id="cyj:Cyan7822_2846"/>
<gene>
    <name evidence="10" type="ordered locus">Cyan7822_2846</name>
</gene>
<name>E0U6P6_GLOV7</name>
<dbReference type="InterPro" id="IPR050297">
    <property type="entry name" value="LipidA_mod_glycosyltrf_83"/>
</dbReference>
<evidence type="ECO:0000256" key="8">
    <source>
        <dbReference type="SAM" id="Phobius"/>
    </source>
</evidence>
<dbReference type="OrthoDB" id="9810951at2"/>
<proteinExistence type="predicted"/>
<evidence type="ECO:0000256" key="5">
    <source>
        <dbReference type="ARBA" id="ARBA00022692"/>
    </source>
</evidence>
<feature type="transmembrane region" description="Helical" evidence="8">
    <location>
        <begin position="363"/>
        <end position="384"/>
    </location>
</feature>
<keyword evidence="3" id="KW-0328">Glycosyltransferase</keyword>
<dbReference type="eggNOG" id="COG1807">
    <property type="taxonomic scope" value="Bacteria"/>
</dbReference>
<evidence type="ECO:0000256" key="2">
    <source>
        <dbReference type="ARBA" id="ARBA00022475"/>
    </source>
</evidence>
<feature type="domain" description="Glycosyltransferase RgtA/B/C/D-like" evidence="9">
    <location>
        <begin position="84"/>
        <end position="235"/>
    </location>
</feature>
<dbReference type="STRING" id="497965.Cyan7822_2846"/>
<dbReference type="InterPro" id="IPR038731">
    <property type="entry name" value="RgtA/B/C-like"/>
</dbReference>
<dbReference type="CAZy" id="GT83">
    <property type="family name" value="Glycosyltransferase Family 83"/>
</dbReference>
<evidence type="ECO:0000256" key="3">
    <source>
        <dbReference type="ARBA" id="ARBA00022676"/>
    </source>
</evidence>
<evidence type="ECO:0000256" key="1">
    <source>
        <dbReference type="ARBA" id="ARBA00004651"/>
    </source>
</evidence>
<keyword evidence="5 8" id="KW-0812">Transmembrane</keyword>
<keyword evidence="6 8" id="KW-1133">Transmembrane helix</keyword>
<evidence type="ECO:0000256" key="4">
    <source>
        <dbReference type="ARBA" id="ARBA00022679"/>
    </source>
</evidence>
<feature type="transmembrane region" description="Helical" evidence="8">
    <location>
        <begin position="396"/>
        <end position="415"/>
    </location>
</feature>
<evidence type="ECO:0000313" key="11">
    <source>
        <dbReference type="Proteomes" id="UP000008206"/>
    </source>
</evidence>